<reference evidence="3" key="1">
    <citation type="journal article" date="2019" name="Int. J. Syst. Evol. Microbiol.">
        <title>The Global Catalogue of Microorganisms (GCM) 10K type strain sequencing project: providing services to taxonomists for standard genome sequencing and annotation.</title>
        <authorList>
            <consortium name="The Broad Institute Genomics Platform"/>
            <consortium name="The Broad Institute Genome Sequencing Center for Infectious Disease"/>
            <person name="Wu L."/>
            <person name="Ma J."/>
        </authorList>
    </citation>
    <scope>NUCLEOTIDE SEQUENCE [LARGE SCALE GENOMIC DNA]</scope>
    <source>
        <strain evidence="3">CGMCC 1.15111</strain>
    </source>
</reference>
<feature type="signal peptide" evidence="1">
    <location>
        <begin position="1"/>
        <end position="21"/>
    </location>
</feature>
<dbReference type="Proteomes" id="UP000658258">
    <property type="component" value="Unassembled WGS sequence"/>
</dbReference>
<organism evidence="2 3">
    <name type="scientific">Roseivirga thermotolerans</name>
    <dbReference type="NCBI Taxonomy" id="1758176"/>
    <lineage>
        <taxon>Bacteria</taxon>
        <taxon>Pseudomonadati</taxon>
        <taxon>Bacteroidota</taxon>
        <taxon>Cytophagia</taxon>
        <taxon>Cytophagales</taxon>
        <taxon>Roseivirgaceae</taxon>
        <taxon>Roseivirga</taxon>
    </lineage>
</organism>
<sequence>MQKRLLPFLSLLLVIWGCGDAGIESDISKNVAIDPIEVQLSVPPIFVGQRVDETPPINTNTGAIDISDNEFSEYLDDAERFTINKITYSIVGFPQNSEADLDLSIDIEIGQNTQELLSILVADAQSNVTDVVLFEAGTPGNVNLNAIADLENALLNGQTFAMDIEIIGRDVLLREEEVNFQLVFKFDVTTRIKLD</sequence>
<proteinExistence type="predicted"/>
<keyword evidence="1" id="KW-0732">Signal</keyword>
<evidence type="ECO:0000313" key="2">
    <source>
        <dbReference type="EMBL" id="GHE66996.1"/>
    </source>
</evidence>
<evidence type="ECO:0000256" key="1">
    <source>
        <dbReference type="SAM" id="SignalP"/>
    </source>
</evidence>
<protein>
    <recommendedName>
        <fullName evidence="4">DUF1735 domain-containing protein</fullName>
    </recommendedName>
</protein>
<comment type="caution">
    <text evidence="2">The sequence shown here is derived from an EMBL/GenBank/DDBJ whole genome shotgun (WGS) entry which is preliminary data.</text>
</comment>
<evidence type="ECO:0000313" key="3">
    <source>
        <dbReference type="Proteomes" id="UP000658258"/>
    </source>
</evidence>
<dbReference type="EMBL" id="BNAG01000003">
    <property type="protein sequence ID" value="GHE66996.1"/>
    <property type="molecule type" value="Genomic_DNA"/>
</dbReference>
<keyword evidence="3" id="KW-1185">Reference proteome</keyword>
<evidence type="ECO:0008006" key="4">
    <source>
        <dbReference type="Google" id="ProtNLM"/>
    </source>
</evidence>
<name>A0ABQ3I5U7_9BACT</name>
<gene>
    <name evidence="2" type="ORF">GCM10011340_23050</name>
</gene>
<feature type="chain" id="PRO_5047045595" description="DUF1735 domain-containing protein" evidence="1">
    <location>
        <begin position="22"/>
        <end position="195"/>
    </location>
</feature>
<dbReference type="RefSeq" id="WP_189630408.1">
    <property type="nucleotide sequence ID" value="NZ_BNAG01000003.1"/>
</dbReference>
<accession>A0ABQ3I5U7</accession>